<dbReference type="STRING" id="313595.P700755_003488"/>
<protein>
    <submittedName>
        <fullName evidence="4">Secreted protein with Por secretion system C-terminal sorting domain</fullName>
    </submittedName>
</protein>
<dbReference type="InterPro" id="IPR026444">
    <property type="entry name" value="Secre_tail"/>
</dbReference>
<keyword evidence="5" id="KW-1185">Reference proteome</keyword>
<dbReference type="AlphaFoldDB" id="K4IJX2"/>
<evidence type="ECO:0000313" key="5">
    <source>
        <dbReference type="Proteomes" id="UP000008514"/>
    </source>
</evidence>
<dbReference type="Pfam" id="PF23759">
    <property type="entry name" value="GBD_T9SS_assoc"/>
    <property type="match status" value="1"/>
</dbReference>
<evidence type="ECO:0000256" key="1">
    <source>
        <dbReference type="ARBA" id="ARBA00022729"/>
    </source>
</evidence>
<reference evidence="4" key="2">
    <citation type="submission" date="2012-09" db="EMBL/GenBank/DDBJ databases">
        <title>The complete sequence of Psychroflexus torquis an extreme psychrophile from sea-ice that is stimulated by light.</title>
        <authorList>
            <person name="Feng S."/>
            <person name="Powell S.M."/>
            <person name="Bowman J.P."/>
        </authorList>
    </citation>
    <scope>NUCLEOTIDE SEQUENCE [LARGE SCALE GENOMIC DNA]</scope>
    <source>
        <strain evidence="4">ATCC 700755</strain>
    </source>
</reference>
<dbReference type="Pfam" id="PF18962">
    <property type="entry name" value="Por_Secre_tail"/>
    <property type="match status" value="1"/>
</dbReference>
<accession>K4IJX2</accession>
<dbReference type="NCBIfam" id="TIGR04183">
    <property type="entry name" value="Por_Secre_tail"/>
    <property type="match status" value="1"/>
</dbReference>
<dbReference type="HOGENOM" id="CLU_291681_0_0_10"/>
<dbReference type="Proteomes" id="UP000008514">
    <property type="component" value="Chromosome"/>
</dbReference>
<organism evidence="4 5">
    <name type="scientific">Psychroflexus torquis (strain ATCC 700755 / CIP 106069 / ACAM 623)</name>
    <dbReference type="NCBI Taxonomy" id="313595"/>
    <lineage>
        <taxon>Bacteria</taxon>
        <taxon>Pseudomonadati</taxon>
        <taxon>Bacteroidota</taxon>
        <taxon>Flavobacteriia</taxon>
        <taxon>Flavobacteriales</taxon>
        <taxon>Flavobacteriaceae</taxon>
        <taxon>Psychroflexus</taxon>
    </lineage>
</organism>
<dbReference type="InterPro" id="IPR056600">
    <property type="entry name" value="GBD_T9SS_assoc"/>
</dbReference>
<dbReference type="OrthoDB" id="951108at2"/>
<dbReference type="RefSeq" id="WP_015025654.1">
    <property type="nucleotide sequence ID" value="NC_018721.1"/>
</dbReference>
<name>K4IJX2_PSYTT</name>
<proteinExistence type="predicted"/>
<gene>
    <name evidence="4" type="ordered locus">P700755_003488</name>
</gene>
<dbReference type="eggNOG" id="COG1073">
    <property type="taxonomic scope" value="Bacteria"/>
</dbReference>
<dbReference type="KEGG" id="ptq:P700755_003488"/>
<feature type="domain" description="Secretion system C-terminal sorting" evidence="2">
    <location>
        <begin position="977"/>
        <end position="1044"/>
    </location>
</feature>
<sequence length="1046" mass="108704">MFDSCGGFETLAIQFTPSITFTSDGTSTYFIMIEGIGNQSGDFNLEVTCEVAFPDNNECVDATPLVCREAVTGDTSQATNSGGNSSPDVWYSFTGLEGITQEVTASLCGSSFDTVLRVFDACDGNEITLNDDSCGAQSELTFTSDGTSTYLILVEGSGSNAGEFTLELSCSPDDPINYDNCLDAVDINCGDTFVGETITATDSNTSFGGDVFFSFTGEGVMQEITVSLCNDITDFDTELLILDECGGNIIAENDDFCGDQSQLTFTSDGTSRYIIMVDGGFFASGNFSLSISCSPGDPGSNDNCEDAAPVGCGNNVILGDTSIGTDTGGNAAPDLWYSFTGNGNDQDVTLSLCDGGTDFDSVIKVFDECGGTEIAVNDDACGLQSELTFTSEGTSTYLIMIEGSGSSAGAFSLAVSSIACPVPCENPILEINQDAGDACLAFLFQADVIQSYQPVEAISSGAGFQFLSAPTAGTNLTLTLYDALPSDGGVALTSGTAVADGTAVWLDVSWTVASVVPGDTYFIGLTGTAGQCVSGSTSDLYPGGNFFVGGNPSPDADLIFRTYSCKALDAIANDDCSDAIPVDCGVTVTGSTLDATDSGGNAAPDLWYSFTGNGNDQDVTLSLCDGGTDFDSVIRVFDECGGTEIAANDDACGLQSELTFTSEGASTYLIMIEGSGSSAGAFSLAVSCVVLGDSCDDSSLEINQDFGDACIANISQGAITQSYQPFEAESSGAGFQFTNPPTAGTNLTLTLYDALPSNAGVALASGTAVADGTAVWLDVFWPITDVVLGDTYFIGVTGSANQCLNGVLSDVYSGGKAFVGGNTFPNFDFTFRTYSCNSTGGVVNDDCTDAIAVDCGETVTGNTTDATDSRGEPSGDVFYSFTGTGIQEEVTLSLCDGGTDYDSILYVFDDSCGSLNEIAFNDDFCGTRSEVTFISDGTTTYTIMVEGFESNTGDFSMSVSCGNLGIDDIDFSQFNYYPNPVNETINFSSQVNIDSITIYNILGQQVVAQSVNAISGQLNVSNLRTGIYFMKVSVGSKSKTYKVIKR</sequence>
<evidence type="ECO:0000259" key="2">
    <source>
        <dbReference type="Pfam" id="PF18962"/>
    </source>
</evidence>
<dbReference type="EMBL" id="CP003879">
    <property type="protein sequence ID" value="AFU70108.1"/>
    <property type="molecule type" value="Genomic_DNA"/>
</dbReference>
<keyword evidence="1" id="KW-0732">Signal</keyword>
<dbReference type="eggNOG" id="COG2931">
    <property type="taxonomic scope" value="Bacteria"/>
</dbReference>
<dbReference type="Gene3D" id="2.60.120.380">
    <property type="match status" value="4"/>
</dbReference>
<evidence type="ECO:0000259" key="3">
    <source>
        <dbReference type="Pfam" id="PF23759"/>
    </source>
</evidence>
<feature type="domain" description="T9SS-like galactose binding" evidence="3">
    <location>
        <begin position="75"/>
        <end position="161"/>
    </location>
</feature>
<reference evidence="4" key="1">
    <citation type="submission" date="2006-03" db="EMBL/GenBank/DDBJ databases">
        <authorList>
            <person name="Bowman J."/>
            <person name="Ferriera S."/>
            <person name="Johnson J."/>
            <person name="Kravitz S."/>
            <person name="Halpern A."/>
            <person name="Remington K."/>
            <person name="Beeson K."/>
            <person name="Tran B."/>
            <person name="Rogers Y.-H."/>
            <person name="Friedman R."/>
            <person name="Venter J.C."/>
        </authorList>
    </citation>
    <scope>NUCLEOTIDE SEQUENCE [LARGE SCALE GENOMIC DNA]</scope>
    <source>
        <strain evidence="4">ATCC 700755</strain>
    </source>
</reference>
<evidence type="ECO:0000313" key="4">
    <source>
        <dbReference type="EMBL" id="AFU70108.1"/>
    </source>
</evidence>